<dbReference type="PANTHER" id="PTHR11328:SF24">
    <property type="entry name" value="MAJOR FACILITATOR SUPERFAMILY (MFS) PROFILE DOMAIN-CONTAINING PROTEIN"/>
    <property type="match status" value="1"/>
</dbReference>
<dbReference type="Gene3D" id="1.20.1250.20">
    <property type="entry name" value="MFS general substrate transporter like domains"/>
    <property type="match status" value="2"/>
</dbReference>
<dbReference type="SUPFAM" id="SSF103473">
    <property type="entry name" value="MFS general substrate transporter"/>
    <property type="match status" value="1"/>
</dbReference>
<feature type="transmembrane region" description="Helical" evidence="1">
    <location>
        <begin position="390"/>
        <end position="410"/>
    </location>
</feature>
<sequence length="464" mass="47761">MNRPAQLRPGTVARYAVGSVGTGGFATLPGLVLIYYLTDALAVPALLAGTIVTVAKIWDVLVSPAVGQLSDADAARTGSRRRLMLAGGLTLPVFFALTFAVPRSLDPGAAGLWVLVAFLLTGTAFSLFQVPYIALPAEIAHTYDDRTRLLSWRVAILAVAILAFGAGGPLLRGESTDFAGYLRMGVVAGLVIGVGMVVAAGAAPRAPLTGTVAAARRPTVRGVREVVVASVRESAAALRRSQPFRTLFTTFALQALATGLMLAGAQYVATYVLDSEAAVSILFAALIAPALLTMPLWTRLAGRVGKERAFVVATVLFVVGAAAMLPLAWVPGVWVYATTALVGVAYAGMQALPLAMLPDVIQDDAERTGTATGADGGTFSGLWTAGETTGMALGGGLLSLVLAVTGFVSTTSGVDATQPGSAVLGISLAFSVLPATLAAVSIVPLVRYGLRRGHFEEARPMETP</sequence>
<feature type="transmembrane region" description="Helical" evidence="1">
    <location>
        <begin position="422"/>
        <end position="446"/>
    </location>
</feature>
<feature type="transmembrane region" description="Helical" evidence="1">
    <location>
        <begin position="335"/>
        <end position="357"/>
    </location>
</feature>
<evidence type="ECO:0000313" key="2">
    <source>
        <dbReference type="EMBL" id="PJJ76892.1"/>
    </source>
</evidence>
<feature type="transmembrane region" description="Helical" evidence="1">
    <location>
        <begin position="149"/>
        <end position="168"/>
    </location>
</feature>
<dbReference type="Pfam" id="PF13347">
    <property type="entry name" value="MFS_2"/>
    <property type="match status" value="1"/>
</dbReference>
<name>A0A2M9CY85_9CELL</name>
<dbReference type="PANTHER" id="PTHR11328">
    <property type="entry name" value="MAJOR FACILITATOR SUPERFAMILY DOMAIN-CONTAINING PROTEIN"/>
    <property type="match status" value="1"/>
</dbReference>
<gene>
    <name evidence="2" type="ORF">CLV28_0103</name>
</gene>
<keyword evidence="1" id="KW-0812">Transmembrane</keyword>
<dbReference type="RefSeq" id="WP_100421372.1">
    <property type="nucleotide sequence ID" value="NZ_BOOX01000009.1"/>
</dbReference>
<dbReference type="GO" id="GO:0005886">
    <property type="term" value="C:plasma membrane"/>
    <property type="evidence" value="ECO:0007669"/>
    <property type="project" value="TreeGrafter"/>
</dbReference>
<feature type="transmembrane region" description="Helical" evidence="1">
    <location>
        <begin position="108"/>
        <end position="128"/>
    </location>
</feature>
<organism evidence="2 3">
    <name type="scientific">Sediminihabitans luteus</name>
    <dbReference type="NCBI Taxonomy" id="1138585"/>
    <lineage>
        <taxon>Bacteria</taxon>
        <taxon>Bacillati</taxon>
        <taxon>Actinomycetota</taxon>
        <taxon>Actinomycetes</taxon>
        <taxon>Micrococcales</taxon>
        <taxon>Cellulomonadaceae</taxon>
        <taxon>Sediminihabitans</taxon>
    </lineage>
</organism>
<dbReference type="GO" id="GO:0008643">
    <property type="term" value="P:carbohydrate transport"/>
    <property type="evidence" value="ECO:0007669"/>
    <property type="project" value="InterPro"/>
</dbReference>
<dbReference type="EMBL" id="PGFE01000001">
    <property type="protein sequence ID" value="PJJ76892.1"/>
    <property type="molecule type" value="Genomic_DNA"/>
</dbReference>
<accession>A0A2M9CY85</accession>
<feature type="transmembrane region" description="Helical" evidence="1">
    <location>
        <begin position="309"/>
        <end position="329"/>
    </location>
</feature>
<dbReference type="AlphaFoldDB" id="A0A2M9CY85"/>
<feature type="transmembrane region" description="Helical" evidence="1">
    <location>
        <begin position="12"/>
        <end position="36"/>
    </location>
</feature>
<proteinExistence type="predicted"/>
<evidence type="ECO:0000256" key="1">
    <source>
        <dbReference type="SAM" id="Phobius"/>
    </source>
</evidence>
<dbReference type="InterPro" id="IPR036259">
    <property type="entry name" value="MFS_trans_sf"/>
</dbReference>
<dbReference type="GO" id="GO:0015293">
    <property type="term" value="F:symporter activity"/>
    <property type="evidence" value="ECO:0007669"/>
    <property type="project" value="InterPro"/>
</dbReference>
<feature type="transmembrane region" description="Helical" evidence="1">
    <location>
        <begin position="277"/>
        <end position="297"/>
    </location>
</feature>
<feature type="transmembrane region" description="Helical" evidence="1">
    <location>
        <begin position="180"/>
        <end position="203"/>
    </location>
</feature>
<comment type="caution">
    <text evidence="2">The sequence shown here is derived from an EMBL/GenBank/DDBJ whole genome shotgun (WGS) entry which is preliminary data.</text>
</comment>
<keyword evidence="1" id="KW-1133">Transmembrane helix</keyword>
<reference evidence="2 3" key="1">
    <citation type="submission" date="2017-11" db="EMBL/GenBank/DDBJ databases">
        <title>Genomic Encyclopedia of Archaeal and Bacterial Type Strains, Phase II (KMG-II): From Individual Species to Whole Genera.</title>
        <authorList>
            <person name="Goeker M."/>
        </authorList>
    </citation>
    <scope>NUCLEOTIDE SEQUENCE [LARGE SCALE GENOMIC DNA]</scope>
    <source>
        <strain evidence="2 3">DSM 25478</strain>
    </source>
</reference>
<protein>
    <submittedName>
        <fullName evidence="2">Na+/melibiose symporter-like transporter</fullName>
    </submittedName>
</protein>
<dbReference type="Proteomes" id="UP000231693">
    <property type="component" value="Unassembled WGS sequence"/>
</dbReference>
<keyword evidence="3" id="KW-1185">Reference proteome</keyword>
<evidence type="ECO:0000313" key="3">
    <source>
        <dbReference type="Proteomes" id="UP000231693"/>
    </source>
</evidence>
<dbReference type="InterPro" id="IPR039672">
    <property type="entry name" value="MFS_2"/>
</dbReference>
<keyword evidence="1" id="KW-0472">Membrane</keyword>
<feature type="transmembrane region" description="Helical" evidence="1">
    <location>
        <begin position="247"/>
        <end position="265"/>
    </location>
</feature>
<dbReference type="OrthoDB" id="3717977at2"/>
<feature type="transmembrane region" description="Helical" evidence="1">
    <location>
        <begin position="83"/>
        <end position="102"/>
    </location>
</feature>
<feature type="transmembrane region" description="Helical" evidence="1">
    <location>
        <begin position="42"/>
        <end position="62"/>
    </location>
</feature>